<comment type="caution">
    <text evidence="2">The sequence shown here is derived from an EMBL/GenBank/DDBJ whole genome shotgun (WGS) entry which is preliminary data.</text>
</comment>
<accession>A0A6G1EFG3</accession>
<dbReference type="EMBL" id="SPHZ02000003">
    <property type="protein sequence ID" value="KAF0922683.1"/>
    <property type="molecule type" value="Genomic_DNA"/>
</dbReference>
<evidence type="ECO:0000313" key="2">
    <source>
        <dbReference type="EMBL" id="KAF0922683.1"/>
    </source>
</evidence>
<sequence>MAAEQRNPYPPRLPAKPRGPRCLRAASPAHARLGACVLPGAVSPSKSVRRCRRLLLSCLGWGKGNGRTIRMSTGDWPT</sequence>
<gene>
    <name evidence="2" type="ORF">E2562_001080</name>
</gene>
<dbReference type="Proteomes" id="UP000479710">
    <property type="component" value="Unassembled WGS sequence"/>
</dbReference>
<evidence type="ECO:0000313" key="3">
    <source>
        <dbReference type="Proteomes" id="UP000479710"/>
    </source>
</evidence>
<feature type="region of interest" description="Disordered" evidence="1">
    <location>
        <begin position="1"/>
        <end position="22"/>
    </location>
</feature>
<proteinExistence type="predicted"/>
<dbReference type="AlphaFoldDB" id="A0A6G1EFG3"/>
<keyword evidence="3" id="KW-1185">Reference proteome</keyword>
<name>A0A6G1EFG3_9ORYZ</name>
<protein>
    <submittedName>
        <fullName evidence="2">Uncharacterized protein</fullName>
    </submittedName>
</protein>
<reference evidence="2 3" key="1">
    <citation type="submission" date="2019-11" db="EMBL/GenBank/DDBJ databases">
        <title>Whole genome sequence of Oryza granulata.</title>
        <authorList>
            <person name="Li W."/>
        </authorList>
    </citation>
    <scope>NUCLEOTIDE SEQUENCE [LARGE SCALE GENOMIC DNA]</scope>
    <source>
        <strain evidence="3">cv. Menghai</strain>
        <tissue evidence="2">Leaf</tissue>
    </source>
</reference>
<evidence type="ECO:0000256" key="1">
    <source>
        <dbReference type="SAM" id="MobiDB-lite"/>
    </source>
</evidence>
<organism evidence="2 3">
    <name type="scientific">Oryza meyeriana var. granulata</name>
    <dbReference type="NCBI Taxonomy" id="110450"/>
    <lineage>
        <taxon>Eukaryota</taxon>
        <taxon>Viridiplantae</taxon>
        <taxon>Streptophyta</taxon>
        <taxon>Embryophyta</taxon>
        <taxon>Tracheophyta</taxon>
        <taxon>Spermatophyta</taxon>
        <taxon>Magnoliopsida</taxon>
        <taxon>Liliopsida</taxon>
        <taxon>Poales</taxon>
        <taxon>Poaceae</taxon>
        <taxon>BOP clade</taxon>
        <taxon>Oryzoideae</taxon>
        <taxon>Oryzeae</taxon>
        <taxon>Oryzinae</taxon>
        <taxon>Oryza</taxon>
        <taxon>Oryza meyeriana</taxon>
    </lineage>
</organism>